<dbReference type="InterPro" id="IPR013766">
    <property type="entry name" value="Thioredoxin_domain"/>
</dbReference>
<comment type="caution">
    <text evidence="5">The sequence shown here is derived from an EMBL/GenBank/DDBJ whole genome shotgun (WGS) entry which is preliminary data.</text>
</comment>
<dbReference type="PROSITE" id="PS51352">
    <property type="entry name" value="THIOREDOXIN_2"/>
    <property type="match status" value="1"/>
</dbReference>
<dbReference type="InterPro" id="IPR051063">
    <property type="entry name" value="PDI"/>
</dbReference>
<dbReference type="Gene3D" id="3.40.30.10">
    <property type="entry name" value="Glutaredoxin"/>
    <property type="match status" value="1"/>
</dbReference>
<dbReference type="SUPFAM" id="SSF52833">
    <property type="entry name" value="Thioredoxin-like"/>
    <property type="match status" value="1"/>
</dbReference>
<protein>
    <recommendedName>
        <fullName evidence="4">Thioredoxin domain-containing protein</fullName>
    </recommendedName>
</protein>
<dbReference type="GO" id="GO:0003756">
    <property type="term" value="F:protein disulfide isomerase activity"/>
    <property type="evidence" value="ECO:0007669"/>
    <property type="project" value="TreeGrafter"/>
</dbReference>
<dbReference type="CDD" id="cd02961">
    <property type="entry name" value="PDI_a_family"/>
    <property type="match status" value="1"/>
</dbReference>
<evidence type="ECO:0000313" key="6">
    <source>
        <dbReference type="Proteomes" id="UP000187013"/>
    </source>
</evidence>
<gene>
    <name evidence="5" type="ORF">ZYGR_0AG02550</name>
</gene>
<proteinExistence type="inferred from homology"/>
<accession>A0A1Q3A962</accession>
<dbReference type="AlphaFoldDB" id="A0A1Q3A962"/>
<dbReference type="InterPro" id="IPR036249">
    <property type="entry name" value="Thioredoxin-like_sf"/>
</dbReference>
<comment type="similarity">
    <text evidence="1">Belongs to the protein disulfide isomerase family.</text>
</comment>
<dbReference type="Pfam" id="PF00085">
    <property type="entry name" value="Thioredoxin"/>
    <property type="match status" value="1"/>
</dbReference>
<evidence type="ECO:0000256" key="2">
    <source>
        <dbReference type="ARBA" id="ARBA00022729"/>
    </source>
</evidence>
<evidence type="ECO:0000256" key="1">
    <source>
        <dbReference type="ARBA" id="ARBA00006347"/>
    </source>
</evidence>
<dbReference type="PANTHER" id="PTHR45672:SF3">
    <property type="entry name" value="THIOREDOXIN DOMAIN-CONTAINING PROTEIN 5"/>
    <property type="match status" value="1"/>
</dbReference>
<dbReference type="GO" id="GO:0006457">
    <property type="term" value="P:protein folding"/>
    <property type="evidence" value="ECO:0007669"/>
    <property type="project" value="TreeGrafter"/>
</dbReference>
<keyword evidence="2 3" id="KW-0732">Signal</keyword>
<feature type="chain" id="PRO_5012162282" description="Thioredoxin domain-containing protein" evidence="3">
    <location>
        <begin position="19"/>
        <end position="268"/>
    </location>
</feature>
<evidence type="ECO:0000259" key="4">
    <source>
        <dbReference type="PROSITE" id="PS51352"/>
    </source>
</evidence>
<dbReference type="OrthoDB" id="10264505at2759"/>
<dbReference type="Proteomes" id="UP000187013">
    <property type="component" value="Unassembled WGS sequence"/>
</dbReference>
<reference evidence="5 6" key="1">
    <citation type="submission" date="2016-08" db="EMBL/GenBank/DDBJ databases">
        <title>Draft genome sequence of allopolyploid Zygosaccharomyces rouxii.</title>
        <authorList>
            <person name="Watanabe J."/>
            <person name="Uehara K."/>
            <person name="Mogi Y."/>
            <person name="Tsukioka Y."/>
        </authorList>
    </citation>
    <scope>NUCLEOTIDE SEQUENCE [LARGE SCALE GENOMIC DNA]</scope>
    <source>
        <strain evidence="5 6">NBRC 110957</strain>
    </source>
</reference>
<dbReference type="GO" id="GO:0005783">
    <property type="term" value="C:endoplasmic reticulum"/>
    <property type="evidence" value="ECO:0007669"/>
    <property type="project" value="TreeGrafter"/>
</dbReference>
<evidence type="ECO:0000256" key="3">
    <source>
        <dbReference type="SAM" id="SignalP"/>
    </source>
</evidence>
<dbReference type="PANTHER" id="PTHR45672">
    <property type="entry name" value="PROTEIN DISULFIDE-ISOMERASE C17H9.14C-RELATED"/>
    <property type="match status" value="1"/>
</dbReference>
<name>A0A1Q3A962_ZYGRO</name>
<feature type="domain" description="Thioredoxin" evidence="4">
    <location>
        <begin position="7"/>
        <end position="172"/>
    </location>
</feature>
<evidence type="ECO:0000313" key="5">
    <source>
        <dbReference type="EMBL" id="GAV52264.1"/>
    </source>
</evidence>
<feature type="signal peptide" evidence="3">
    <location>
        <begin position="1"/>
        <end position="18"/>
    </location>
</feature>
<sequence length="268" mass="31860">MRFSWALPLLLSANGCSAAWKERYVDIVMNIDDYYDQANSVDSYTMVEYTTQWCHHCKTLKPIFRDLMLSYEDDETQPPIKFLDLSCDVFNSHKACSELTGFPQIKFIVPRDEPLVLLEPDYTSMPFYQRWWTRIRRHLQDPKWQLDKERVYEYNGNRDVESMRNFIESIRSKHELHRLALRAIDTEYDCNGENTEQEVELCQLGQNYSEQLDLNNLDVEESKLEKLIANNHEDRLKTVKFKLEIVQLLKPKATPKKTEEKVPEHDEL</sequence>
<organism evidence="5 6">
    <name type="scientific">Zygosaccharomyces rouxii</name>
    <dbReference type="NCBI Taxonomy" id="4956"/>
    <lineage>
        <taxon>Eukaryota</taxon>
        <taxon>Fungi</taxon>
        <taxon>Dikarya</taxon>
        <taxon>Ascomycota</taxon>
        <taxon>Saccharomycotina</taxon>
        <taxon>Saccharomycetes</taxon>
        <taxon>Saccharomycetales</taxon>
        <taxon>Saccharomycetaceae</taxon>
        <taxon>Zygosaccharomyces</taxon>
    </lineage>
</organism>
<dbReference type="EMBL" id="BDGX01000033">
    <property type="protein sequence ID" value="GAV52264.1"/>
    <property type="molecule type" value="Genomic_DNA"/>
</dbReference>